<dbReference type="CDD" id="cd07025">
    <property type="entry name" value="Peptidase_S66"/>
    <property type="match status" value="1"/>
</dbReference>
<keyword evidence="2 8" id="KW-0121">Carboxypeptidase</keyword>
<dbReference type="Gene3D" id="3.50.30.60">
    <property type="entry name" value="LD-carboxypeptidase A C-terminal domain-like"/>
    <property type="match status" value="1"/>
</dbReference>
<comment type="similarity">
    <text evidence="1">Belongs to the peptidase S66 family.</text>
</comment>
<dbReference type="PANTHER" id="PTHR30237">
    <property type="entry name" value="MURAMOYLTETRAPEPTIDE CARBOXYPEPTIDASE"/>
    <property type="match status" value="1"/>
</dbReference>
<evidence type="ECO:0000259" key="6">
    <source>
        <dbReference type="Pfam" id="PF02016"/>
    </source>
</evidence>
<keyword evidence="5" id="KW-0720">Serine protease</keyword>
<dbReference type="InterPro" id="IPR040921">
    <property type="entry name" value="Peptidase_S66C"/>
</dbReference>
<feature type="domain" description="LD-carboxypeptidase C-terminal" evidence="7">
    <location>
        <begin position="164"/>
        <end position="267"/>
    </location>
</feature>
<dbReference type="InterPro" id="IPR029062">
    <property type="entry name" value="Class_I_gatase-like"/>
</dbReference>
<dbReference type="SUPFAM" id="SSF141986">
    <property type="entry name" value="LD-carboxypeptidase A C-terminal domain-like"/>
    <property type="match status" value="1"/>
</dbReference>
<evidence type="ECO:0000259" key="7">
    <source>
        <dbReference type="Pfam" id="PF17676"/>
    </source>
</evidence>
<evidence type="ECO:0000256" key="1">
    <source>
        <dbReference type="ARBA" id="ARBA00010233"/>
    </source>
</evidence>
<dbReference type="GO" id="GO:0004180">
    <property type="term" value="F:carboxypeptidase activity"/>
    <property type="evidence" value="ECO:0007669"/>
    <property type="project" value="UniProtKB-KW"/>
</dbReference>
<dbReference type="Proteomes" id="UP000321857">
    <property type="component" value="Chromosome"/>
</dbReference>
<dbReference type="GO" id="GO:0006508">
    <property type="term" value="P:proteolysis"/>
    <property type="evidence" value="ECO:0007669"/>
    <property type="project" value="UniProtKB-KW"/>
</dbReference>
<evidence type="ECO:0000313" key="9">
    <source>
        <dbReference type="Proteomes" id="UP000321857"/>
    </source>
</evidence>
<dbReference type="InterPro" id="IPR040449">
    <property type="entry name" value="Peptidase_S66_N"/>
</dbReference>
<dbReference type="RefSeq" id="WP_147494506.1">
    <property type="nucleotide sequence ID" value="NZ_CP041659.1"/>
</dbReference>
<dbReference type="Pfam" id="PF17676">
    <property type="entry name" value="Peptidase_S66C"/>
    <property type="match status" value="1"/>
</dbReference>
<evidence type="ECO:0000256" key="4">
    <source>
        <dbReference type="ARBA" id="ARBA00022801"/>
    </source>
</evidence>
<dbReference type="InterPro" id="IPR003507">
    <property type="entry name" value="S66_fam"/>
</dbReference>
<dbReference type="AlphaFoldDB" id="A0A516IT34"/>
<dbReference type="Gene3D" id="3.40.50.10740">
    <property type="entry name" value="Class I glutamine amidotransferase-like"/>
    <property type="match status" value="1"/>
</dbReference>
<gene>
    <name evidence="8" type="ORF">FMM02_08855</name>
</gene>
<reference evidence="8 9" key="1">
    <citation type="submission" date="2019-07" db="EMBL/GenBank/DDBJ databases">
        <title>Sphingomonas AE3 Genome sequencing and assembly.</title>
        <authorList>
            <person name="Kim H."/>
        </authorList>
    </citation>
    <scope>NUCLEOTIDE SEQUENCE [LARGE SCALE GENOMIC DNA]</scope>
    <source>
        <strain evidence="8 9">AE3</strain>
    </source>
</reference>
<dbReference type="InterPro" id="IPR027478">
    <property type="entry name" value="LdcA_N"/>
</dbReference>
<evidence type="ECO:0000256" key="5">
    <source>
        <dbReference type="ARBA" id="ARBA00022825"/>
    </source>
</evidence>
<keyword evidence="4" id="KW-0378">Hydrolase</keyword>
<dbReference type="Pfam" id="PF02016">
    <property type="entry name" value="Peptidase_S66"/>
    <property type="match status" value="1"/>
</dbReference>
<evidence type="ECO:0000313" key="8">
    <source>
        <dbReference type="EMBL" id="QDP20057.1"/>
    </source>
</evidence>
<feature type="domain" description="LD-carboxypeptidase N-terminal" evidence="6">
    <location>
        <begin position="3"/>
        <end position="120"/>
    </location>
</feature>
<organism evidence="8 9">
    <name type="scientific">Sphingomonas xanthus</name>
    <dbReference type="NCBI Taxonomy" id="2594473"/>
    <lineage>
        <taxon>Bacteria</taxon>
        <taxon>Pseudomonadati</taxon>
        <taxon>Pseudomonadota</taxon>
        <taxon>Alphaproteobacteria</taxon>
        <taxon>Sphingomonadales</taxon>
        <taxon>Sphingomonadaceae</taxon>
        <taxon>Sphingomonas</taxon>
    </lineage>
</organism>
<keyword evidence="9" id="KW-1185">Reference proteome</keyword>
<sequence>MKIAVVAPSCTLRPEAAEAVAAIAAARGDAELAIHPQCFLSEGHFAGCDEARLAALREMMADDSVDAIWFARGGYGSNRIAEAAVRNLPSAARAKTYLGYSDAGFLLAAFDRAGLSVAHGPMVQDIMRSGGEAAIHRALDWLVRRDSAALEPKLAAGRRAMAFNLTVLSHLLGSAIEPDFNGAELIIEDVAEHEYRVDRAMFHVTANPAVQRAASLRMGRISEIPDNDPAFGRDAEAIVSDWCARHGIPFAGHADVGHDASNRVVPFDLARN</sequence>
<dbReference type="GO" id="GO:0008236">
    <property type="term" value="F:serine-type peptidase activity"/>
    <property type="evidence" value="ECO:0007669"/>
    <property type="project" value="UniProtKB-KW"/>
</dbReference>
<accession>A0A516IT34</accession>
<proteinExistence type="inferred from homology"/>
<dbReference type="KEGG" id="sxa:FMM02_08855"/>
<dbReference type="PANTHER" id="PTHR30237:SF2">
    <property type="entry name" value="MUREIN TETRAPEPTIDE CARBOXYPEPTIDASE"/>
    <property type="match status" value="1"/>
</dbReference>
<protein>
    <submittedName>
        <fullName evidence="8">LD-carboxypeptidase</fullName>
    </submittedName>
</protein>
<dbReference type="SUPFAM" id="SSF52317">
    <property type="entry name" value="Class I glutamine amidotransferase-like"/>
    <property type="match status" value="1"/>
</dbReference>
<name>A0A516IT34_9SPHN</name>
<keyword evidence="3" id="KW-0645">Protease</keyword>
<dbReference type="OrthoDB" id="9807329at2"/>
<dbReference type="InterPro" id="IPR027461">
    <property type="entry name" value="Carboxypeptidase_A_C_sf"/>
</dbReference>
<dbReference type="EMBL" id="CP041659">
    <property type="protein sequence ID" value="QDP20057.1"/>
    <property type="molecule type" value="Genomic_DNA"/>
</dbReference>
<evidence type="ECO:0000256" key="2">
    <source>
        <dbReference type="ARBA" id="ARBA00022645"/>
    </source>
</evidence>
<evidence type="ECO:0000256" key="3">
    <source>
        <dbReference type="ARBA" id="ARBA00022670"/>
    </source>
</evidence>